<dbReference type="AlphaFoldDB" id="A0AA39QVM0"/>
<dbReference type="Proteomes" id="UP001166286">
    <property type="component" value="Unassembled WGS sequence"/>
</dbReference>
<reference evidence="2" key="1">
    <citation type="submission" date="2023-03" db="EMBL/GenBank/DDBJ databases">
        <title>Complete genome of Cladonia borealis.</title>
        <authorList>
            <person name="Park H."/>
        </authorList>
    </citation>
    <scope>NUCLEOTIDE SEQUENCE</scope>
    <source>
        <strain evidence="2">ANT050790</strain>
    </source>
</reference>
<proteinExistence type="predicted"/>
<evidence type="ECO:0000259" key="1">
    <source>
        <dbReference type="Pfam" id="PF00561"/>
    </source>
</evidence>
<dbReference type="InterPro" id="IPR050471">
    <property type="entry name" value="AB_hydrolase"/>
</dbReference>
<dbReference type="InterPro" id="IPR029058">
    <property type="entry name" value="AB_hydrolase_fold"/>
</dbReference>
<dbReference type="SUPFAM" id="SSF53474">
    <property type="entry name" value="alpha/beta-Hydrolases"/>
    <property type="match status" value="1"/>
</dbReference>
<dbReference type="PANTHER" id="PTHR43433">
    <property type="entry name" value="HYDROLASE, ALPHA/BETA FOLD FAMILY PROTEIN"/>
    <property type="match status" value="1"/>
</dbReference>
<dbReference type="EMBL" id="JAFEKC020000017">
    <property type="protein sequence ID" value="KAK0509995.1"/>
    <property type="molecule type" value="Genomic_DNA"/>
</dbReference>
<dbReference type="Gene3D" id="3.40.50.1820">
    <property type="entry name" value="alpha/beta hydrolase"/>
    <property type="match status" value="1"/>
</dbReference>
<protein>
    <recommendedName>
        <fullName evidence="1">AB hydrolase-1 domain-containing protein</fullName>
    </recommendedName>
</protein>
<name>A0AA39QVM0_9LECA</name>
<evidence type="ECO:0000313" key="2">
    <source>
        <dbReference type="EMBL" id="KAK0509995.1"/>
    </source>
</evidence>
<sequence length="336" mass="37494">MSLRAPLTAAEIVNHPEFKHVVWDLQPAKKGKATVALGRGGPIQISYEIHGNGPTRLVWIMGLGGFKSAWQRQSKDFGHGQNTNRDQSTKYSCLVFDNRGVGESDKPLARYSTSEMAKDTLELVDHVGWTENRQLHFIGSSMGGMIAQELALLVPERVASLSLISTAPKIFNTVGFFENIRNRANIFIPRAIDVELSSIKERMFSQAWLNEPDAEGHFPTNGDRFAAQELNKRRDKGYTRTGILCQALAAGWHHKSPKQLEDLGNKVGRERILVVHGPLDRMISPPHGELLFKELGGKEKGVTMVIAEGKAHGLPMEWRRDLTRIIATFVEKTQNL</sequence>
<feature type="domain" description="AB hydrolase-1" evidence="1">
    <location>
        <begin position="86"/>
        <end position="171"/>
    </location>
</feature>
<dbReference type="Pfam" id="PF00561">
    <property type="entry name" value="Abhydrolase_1"/>
    <property type="match status" value="1"/>
</dbReference>
<organism evidence="2 3">
    <name type="scientific">Cladonia borealis</name>
    <dbReference type="NCBI Taxonomy" id="184061"/>
    <lineage>
        <taxon>Eukaryota</taxon>
        <taxon>Fungi</taxon>
        <taxon>Dikarya</taxon>
        <taxon>Ascomycota</taxon>
        <taxon>Pezizomycotina</taxon>
        <taxon>Lecanoromycetes</taxon>
        <taxon>OSLEUM clade</taxon>
        <taxon>Lecanoromycetidae</taxon>
        <taxon>Lecanorales</taxon>
        <taxon>Lecanorineae</taxon>
        <taxon>Cladoniaceae</taxon>
        <taxon>Cladonia</taxon>
    </lineage>
</organism>
<dbReference type="InterPro" id="IPR000073">
    <property type="entry name" value="AB_hydrolase_1"/>
</dbReference>
<dbReference type="PRINTS" id="PR00111">
    <property type="entry name" value="ABHYDROLASE"/>
</dbReference>
<dbReference type="PANTHER" id="PTHR43433:SF5">
    <property type="entry name" value="AB HYDROLASE-1 DOMAIN-CONTAINING PROTEIN"/>
    <property type="match status" value="1"/>
</dbReference>
<gene>
    <name evidence="2" type="ORF">JMJ35_007389</name>
</gene>
<comment type="caution">
    <text evidence="2">The sequence shown here is derived from an EMBL/GenBank/DDBJ whole genome shotgun (WGS) entry which is preliminary data.</text>
</comment>
<evidence type="ECO:0000313" key="3">
    <source>
        <dbReference type="Proteomes" id="UP001166286"/>
    </source>
</evidence>
<keyword evidence="3" id="KW-1185">Reference proteome</keyword>
<accession>A0AA39QVM0</accession>